<organism evidence="2 3">
    <name type="scientific">Actinoallomurus acaciae</name>
    <dbReference type="NCBI Taxonomy" id="502577"/>
    <lineage>
        <taxon>Bacteria</taxon>
        <taxon>Bacillati</taxon>
        <taxon>Actinomycetota</taxon>
        <taxon>Actinomycetes</taxon>
        <taxon>Streptosporangiales</taxon>
        <taxon>Thermomonosporaceae</taxon>
        <taxon>Actinoallomurus</taxon>
    </lineage>
</organism>
<gene>
    <name evidence="2" type="ORF">ACFFNX_06375</name>
</gene>
<comment type="caution">
    <text evidence="2">The sequence shown here is derived from an EMBL/GenBank/DDBJ whole genome shotgun (WGS) entry which is preliminary data.</text>
</comment>
<name>A0ABV5YB61_9ACTN</name>
<evidence type="ECO:0000313" key="2">
    <source>
        <dbReference type="EMBL" id="MFB9831811.1"/>
    </source>
</evidence>
<accession>A0ABV5YB61</accession>
<dbReference type="RefSeq" id="WP_378196652.1">
    <property type="nucleotide sequence ID" value="NZ_JBHLZP010000029.1"/>
</dbReference>
<sequence length="48" mass="5336">MDTLTIDPIEDLFTSPPALEVPPLEIRNTYKKESGSSDGQNTQDEIKT</sequence>
<evidence type="ECO:0000313" key="3">
    <source>
        <dbReference type="Proteomes" id="UP001589627"/>
    </source>
</evidence>
<dbReference type="Proteomes" id="UP001589627">
    <property type="component" value="Unassembled WGS sequence"/>
</dbReference>
<proteinExistence type="predicted"/>
<feature type="compositionally biased region" description="Polar residues" evidence="1">
    <location>
        <begin position="36"/>
        <end position="48"/>
    </location>
</feature>
<protein>
    <submittedName>
        <fullName evidence="2">Uncharacterized protein</fullName>
    </submittedName>
</protein>
<evidence type="ECO:0000256" key="1">
    <source>
        <dbReference type="SAM" id="MobiDB-lite"/>
    </source>
</evidence>
<keyword evidence="3" id="KW-1185">Reference proteome</keyword>
<dbReference type="EMBL" id="JBHLZP010000029">
    <property type="protein sequence ID" value="MFB9831811.1"/>
    <property type="molecule type" value="Genomic_DNA"/>
</dbReference>
<feature type="region of interest" description="Disordered" evidence="1">
    <location>
        <begin position="26"/>
        <end position="48"/>
    </location>
</feature>
<reference evidence="2 3" key="1">
    <citation type="submission" date="2024-09" db="EMBL/GenBank/DDBJ databases">
        <authorList>
            <person name="Sun Q."/>
            <person name="Mori K."/>
        </authorList>
    </citation>
    <scope>NUCLEOTIDE SEQUENCE [LARGE SCALE GENOMIC DNA]</scope>
    <source>
        <strain evidence="2 3">TBRC 0563</strain>
    </source>
</reference>